<reference evidence="2 3" key="1">
    <citation type="submission" date="2019-03" db="EMBL/GenBank/DDBJ databases">
        <title>First draft genome of Liparis tanakae, snailfish: a comprehensive survey of snailfish specific genes.</title>
        <authorList>
            <person name="Kim W."/>
            <person name="Song I."/>
            <person name="Jeong J.-H."/>
            <person name="Kim D."/>
            <person name="Kim S."/>
            <person name="Ryu S."/>
            <person name="Song J.Y."/>
            <person name="Lee S.K."/>
        </authorList>
    </citation>
    <scope>NUCLEOTIDE SEQUENCE [LARGE SCALE GENOMIC DNA]</scope>
    <source>
        <tissue evidence="2">Muscle</tissue>
    </source>
</reference>
<protein>
    <submittedName>
        <fullName evidence="2">Uncharacterized protein</fullName>
    </submittedName>
</protein>
<accession>A0A4Z2E5U1</accession>
<comment type="caution">
    <text evidence="2">The sequence shown here is derived from an EMBL/GenBank/DDBJ whole genome shotgun (WGS) entry which is preliminary data.</text>
</comment>
<evidence type="ECO:0000313" key="3">
    <source>
        <dbReference type="Proteomes" id="UP000314294"/>
    </source>
</evidence>
<evidence type="ECO:0000256" key="1">
    <source>
        <dbReference type="SAM" id="MobiDB-lite"/>
    </source>
</evidence>
<dbReference type="AlphaFoldDB" id="A0A4Z2E5U1"/>
<evidence type="ECO:0000313" key="2">
    <source>
        <dbReference type="EMBL" id="TNN23974.1"/>
    </source>
</evidence>
<organism evidence="2 3">
    <name type="scientific">Liparis tanakae</name>
    <name type="common">Tanaka's snailfish</name>
    <dbReference type="NCBI Taxonomy" id="230148"/>
    <lineage>
        <taxon>Eukaryota</taxon>
        <taxon>Metazoa</taxon>
        <taxon>Chordata</taxon>
        <taxon>Craniata</taxon>
        <taxon>Vertebrata</taxon>
        <taxon>Euteleostomi</taxon>
        <taxon>Actinopterygii</taxon>
        <taxon>Neopterygii</taxon>
        <taxon>Teleostei</taxon>
        <taxon>Neoteleostei</taxon>
        <taxon>Acanthomorphata</taxon>
        <taxon>Eupercaria</taxon>
        <taxon>Perciformes</taxon>
        <taxon>Cottioidei</taxon>
        <taxon>Cottales</taxon>
        <taxon>Liparidae</taxon>
        <taxon>Liparis</taxon>
    </lineage>
</organism>
<proteinExistence type="predicted"/>
<dbReference type="EMBL" id="SRLO01016783">
    <property type="protein sequence ID" value="TNN23974.1"/>
    <property type="molecule type" value="Genomic_DNA"/>
</dbReference>
<feature type="region of interest" description="Disordered" evidence="1">
    <location>
        <begin position="45"/>
        <end position="70"/>
    </location>
</feature>
<name>A0A4Z2E5U1_9TELE</name>
<feature type="region of interest" description="Disordered" evidence="1">
    <location>
        <begin position="1"/>
        <end position="30"/>
    </location>
</feature>
<sequence length="116" mass="12287">MIHSGNLLLSGPRARSGSGPSIARSGSGPSIARRCVCGPGPAPGGPAKGFWTGGHRNQSRRTCPDKSRRDAQSGFFLSAAPQEHFRPDARTLVRGNVATRRGVTCAAREARRAMYD</sequence>
<feature type="compositionally biased region" description="Low complexity" evidence="1">
    <location>
        <begin position="7"/>
        <end position="21"/>
    </location>
</feature>
<gene>
    <name evidence="2" type="ORF">EYF80_065902</name>
</gene>
<dbReference type="Proteomes" id="UP000314294">
    <property type="component" value="Unassembled WGS sequence"/>
</dbReference>
<keyword evidence="3" id="KW-1185">Reference proteome</keyword>